<dbReference type="AlphaFoldDB" id="A0A5A7SHN2"/>
<evidence type="ECO:0000256" key="3">
    <source>
        <dbReference type="ARBA" id="ARBA00022475"/>
    </source>
</evidence>
<organism evidence="11 12">
    <name type="scientific">Antrihabitans cavernicola</name>
    <dbReference type="NCBI Taxonomy" id="2495913"/>
    <lineage>
        <taxon>Bacteria</taxon>
        <taxon>Bacillati</taxon>
        <taxon>Actinomycetota</taxon>
        <taxon>Actinomycetes</taxon>
        <taxon>Mycobacteriales</taxon>
        <taxon>Nocardiaceae</taxon>
        <taxon>Antrihabitans</taxon>
    </lineage>
</organism>
<dbReference type="InterPro" id="IPR025302">
    <property type="entry name" value="DrrA1/2-like_C"/>
</dbReference>
<gene>
    <name evidence="11" type="ORF">FOY51_02785</name>
</gene>
<keyword evidence="8" id="KW-0046">Antibiotic resistance</keyword>
<dbReference type="InterPro" id="IPR005894">
    <property type="entry name" value="DrrA"/>
</dbReference>
<sequence length="341" mass="35647">MSARTKPSIRAAHSPTVTDVTGSAILAEDLVKTFGTDARALDGVSLQVAPGTVLGLLGPNGAGKTTVVNILTTLLHPDSGRAVVAGIDVLHDPAAVRRSIGLAGQFAAVDDILTGAENLTLVGRLNHLPTSQAKVRARELLEQFGLADVGDRSAKTYSGGMRRRLDLAAALVARPPVLFLDEPTTGLDPRSRIELWEVIEELVRGGTTLLLTTQYLEEADRLADSIAVVDRGRVIAEGTATELKSQMGGGRIEVRMNDATEANRVAEVLAGAGAGETTVHDDTVQVPAADGTSVLGEVVRRLDAAGLVARGLQLREPSLDDVFLSLTGHGADQAEPTEGRS</sequence>
<keyword evidence="5 11" id="KW-0067">ATP-binding</keyword>
<evidence type="ECO:0000313" key="11">
    <source>
        <dbReference type="EMBL" id="KAA0024869.1"/>
    </source>
</evidence>
<dbReference type="InterPro" id="IPR003439">
    <property type="entry name" value="ABC_transporter-like_ATP-bd"/>
</dbReference>
<dbReference type="Pfam" id="PF13732">
    <property type="entry name" value="DrrA1-3_C"/>
    <property type="match status" value="1"/>
</dbReference>
<dbReference type="GO" id="GO:0016887">
    <property type="term" value="F:ATP hydrolysis activity"/>
    <property type="evidence" value="ECO:0007669"/>
    <property type="project" value="InterPro"/>
</dbReference>
<dbReference type="FunFam" id="3.40.50.300:FF:000589">
    <property type="entry name" value="ABC transporter, ATP-binding subunit"/>
    <property type="match status" value="1"/>
</dbReference>
<keyword evidence="12" id="KW-1185">Reference proteome</keyword>
<dbReference type="InterPro" id="IPR027417">
    <property type="entry name" value="P-loop_NTPase"/>
</dbReference>
<dbReference type="InterPro" id="IPR050763">
    <property type="entry name" value="ABC_transporter_ATP-binding"/>
</dbReference>
<dbReference type="GO" id="GO:0005524">
    <property type="term" value="F:ATP binding"/>
    <property type="evidence" value="ECO:0007669"/>
    <property type="project" value="UniProtKB-KW"/>
</dbReference>
<name>A0A5A7SHN2_9NOCA</name>
<dbReference type="PROSITE" id="PS00211">
    <property type="entry name" value="ABC_TRANSPORTER_1"/>
    <property type="match status" value="1"/>
</dbReference>
<feature type="domain" description="ABC transporter" evidence="10">
    <location>
        <begin position="25"/>
        <end position="256"/>
    </location>
</feature>
<accession>A0A5A7SHN2</accession>
<dbReference type="GO" id="GO:0005886">
    <property type="term" value="C:plasma membrane"/>
    <property type="evidence" value="ECO:0007669"/>
    <property type="project" value="UniProtKB-SubCell"/>
</dbReference>
<dbReference type="PANTHER" id="PTHR42711:SF19">
    <property type="entry name" value="DOXORUBICIN RESISTANCE ATP-BINDING PROTEIN DRRA"/>
    <property type="match status" value="1"/>
</dbReference>
<proteinExistence type="inferred from homology"/>
<evidence type="ECO:0000256" key="5">
    <source>
        <dbReference type="ARBA" id="ARBA00022840"/>
    </source>
</evidence>
<comment type="similarity">
    <text evidence="9">Belongs to the ABC transporter superfamily. Drug exporter-1 (DrugE1) (TC 3.A.1.105) family.</text>
</comment>
<dbReference type="SMART" id="SM00382">
    <property type="entry name" value="AAA"/>
    <property type="match status" value="1"/>
</dbReference>
<dbReference type="Gene3D" id="3.40.50.300">
    <property type="entry name" value="P-loop containing nucleotide triphosphate hydrolases"/>
    <property type="match status" value="1"/>
</dbReference>
<dbReference type="InterPro" id="IPR003593">
    <property type="entry name" value="AAA+_ATPase"/>
</dbReference>
<keyword evidence="2" id="KW-0813">Transport</keyword>
<keyword evidence="7" id="KW-0472">Membrane</keyword>
<keyword evidence="6" id="KW-1278">Translocase</keyword>
<protein>
    <submittedName>
        <fullName evidence="11">ATP-binding cassette domain-containing protein</fullName>
    </submittedName>
</protein>
<dbReference type="GO" id="GO:0046677">
    <property type="term" value="P:response to antibiotic"/>
    <property type="evidence" value="ECO:0007669"/>
    <property type="project" value="UniProtKB-KW"/>
</dbReference>
<dbReference type="GO" id="GO:0055085">
    <property type="term" value="P:transmembrane transport"/>
    <property type="evidence" value="ECO:0007669"/>
    <property type="project" value="UniProtKB-ARBA"/>
</dbReference>
<dbReference type="PANTHER" id="PTHR42711">
    <property type="entry name" value="ABC TRANSPORTER ATP-BINDING PROTEIN"/>
    <property type="match status" value="1"/>
</dbReference>
<dbReference type="OrthoDB" id="9804819at2"/>
<comment type="subcellular location">
    <subcellularLocation>
        <location evidence="1">Cell membrane</location>
        <topology evidence="1">Peripheral membrane protein</topology>
        <orientation evidence="1">Cytoplasmic side</orientation>
    </subcellularLocation>
</comment>
<dbReference type="InterPro" id="IPR017871">
    <property type="entry name" value="ABC_transporter-like_CS"/>
</dbReference>
<dbReference type="Proteomes" id="UP000322244">
    <property type="component" value="Unassembled WGS sequence"/>
</dbReference>
<evidence type="ECO:0000256" key="4">
    <source>
        <dbReference type="ARBA" id="ARBA00022741"/>
    </source>
</evidence>
<dbReference type="NCBIfam" id="TIGR01188">
    <property type="entry name" value="drrA"/>
    <property type="match status" value="1"/>
</dbReference>
<keyword evidence="3" id="KW-1003">Cell membrane</keyword>
<evidence type="ECO:0000256" key="8">
    <source>
        <dbReference type="ARBA" id="ARBA00023251"/>
    </source>
</evidence>
<keyword evidence="4" id="KW-0547">Nucleotide-binding</keyword>
<dbReference type="PROSITE" id="PS50893">
    <property type="entry name" value="ABC_TRANSPORTER_2"/>
    <property type="match status" value="1"/>
</dbReference>
<evidence type="ECO:0000313" key="12">
    <source>
        <dbReference type="Proteomes" id="UP000322244"/>
    </source>
</evidence>
<dbReference type="GO" id="GO:1900753">
    <property type="term" value="P:doxorubicin transport"/>
    <property type="evidence" value="ECO:0007669"/>
    <property type="project" value="InterPro"/>
</dbReference>
<dbReference type="GO" id="GO:0043215">
    <property type="term" value="P:daunorubicin transport"/>
    <property type="evidence" value="ECO:0007669"/>
    <property type="project" value="InterPro"/>
</dbReference>
<dbReference type="EMBL" id="VLNY01000001">
    <property type="protein sequence ID" value="KAA0024869.1"/>
    <property type="molecule type" value="Genomic_DNA"/>
</dbReference>
<dbReference type="Pfam" id="PF00005">
    <property type="entry name" value="ABC_tran"/>
    <property type="match status" value="1"/>
</dbReference>
<evidence type="ECO:0000256" key="2">
    <source>
        <dbReference type="ARBA" id="ARBA00022448"/>
    </source>
</evidence>
<dbReference type="SUPFAM" id="SSF52540">
    <property type="entry name" value="P-loop containing nucleoside triphosphate hydrolases"/>
    <property type="match status" value="1"/>
</dbReference>
<evidence type="ECO:0000256" key="9">
    <source>
        <dbReference type="ARBA" id="ARBA00049985"/>
    </source>
</evidence>
<reference evidence="11 12" key="1">
    <citation type="submission" date="2019-07" db="EMBL/GenBank/DDBJ databases">
        <title>Rhodococcus cavernicolus sp. nov., isolated from a cave.</title>
        <authorList>
            <person name="Lee S.D."/>
        </authorList>
    </citation>
    <scope>NUCLEOTIDE SEQUENCE [LARGE SCALE GENOMIC DNA]</scope>
    <source>
        <strain evidence="11 12">C1-24</strain>
    </source>
</reference>
<evidence type="ECO:0000256" key="7">
    <source>
        <dbReference type="ARBA" id="ARBA00023136"/>
    </source>
</evidence>
<comment type="caution">
    <text evidence="11">The sequence shown here is derived from an EMBL/GenBank/DDBJ whole genome shotgun (WGS) entry which is preliminary data.</text>
</comment>
<evidence type="ECO:0000256" key="6">
    <source>
        <dbReference type="ARBA" id="ARBA00022967"/>
    </source>
</evidence>
<evidence type="ECO:0000256" key="1">
    <source>
        <dbReference type="ARBA" id="ARBA00004413"/>
    </source>
</evidence>
<evidence type="ECO:0000259" key="10">
    <source>
        <dbReference type="PROSITE" id="PS50893"/>
    </source>
</evidence>